<evidence type="ECO:0000313" key="4">
    <source>
        <dbReference type="Proteomes" id="UP000006281"/>
    </source>
</evidence>
<evidence type="ECO:0000256" key="1">
    <source>
        <dbReference type="SAM" id="Phobius"/>
    </source>
</evidence>
<dbReference type="EMBL" id="HE804045">
    <property type="protein sequence ID" value="CCH34005.1"/>
    <property type="molecule type" value="Genomic_DNA"/>
</dbReference>
<dbReference type="AlphaFoldDB" id="K0K192"/>
<accession>K0K192</accession>
<dbReference type="eggNOG" id="COG0456">
    <property type="taxonomic scope" value="Bacteria"/>
</dbReference>
<dbReference type="GO" id="GO:0016747">
    <property type="term" value="F:acyltransferase activity, transferring groups other than amino-acyl groups"/>
    <property type="evidence" value="ECO:0007669"/>
    <property type="project" value="InterPro"/>
</dbReference>
<keyword evidence="1" id="KW-0472">Membrane</keyword>
<gene>
    <name evidence="3" type="ordered locus">BN6_67680</name>
</gene>
<dbReference type="OrthoDB" id="342444at2"/>
<dbReference type="PATRIC" id="fig|1179773.3.peg.6824"/>
<keyword evidence="1" id="KW-0812">Transmembrane</keyword>
<feature type="transmembrane region" description="Helical" evidence="1">
    <location>
        <begin position="12"/>
        <end position="36"/>
    </location>
</feature>
<dbReference type="BioCyc" id="SESP1179773:BN6_RS32630-MONOMER"/>
<dbReference type="SUPFAM" id="SSF55729">
    <property type="entry name" value="Acyl-CoA N-acyltransferases (Nat)"/>
    <property type="match status" value="1"/>
</dbReference>
<evidence type="ECO:0000259" key="2">
    <source>
        <dbReference type="Pfam" id="PF00583"/>
    </source>
</evidence>
<protein>
    <recommendedName>
        <fullName evidence="2">N-acetyltransferase domain-containing protein</fullName>
    </recommendedName>
</protein>
<dbReference type="STRING" id="1179773.BN6_67680"/>
<dbReference type="Pfam" id="PF00583">
    <property type="entry name" value="Acetyltransf_1"/>
    <property type="match status" value="1"/>
</dbReference>
<name>K0K192_SACES</name>
<dbReference type="RefSeq" id="WP_015104116.1">
    <property type="nucleotide sequence ID" value="NC_019673.1"/>
</dbReference>
<dbReference type="Gene3D" id="3.40.630.30">
    <property type="match status" value="1"/>
</dbReference>
<proteinExistence type="predicted"/>
<reference evidence="3 4" key="1">
    <citation type="journal article" date="2012" name="BMC Genomics">
        <title>Complete genome sequence of Saccharothrix espanaensis DSM 44229T and comparison to the other completely sequenced Pseudonocardiaceae.</title>
        <authorList>
            <person name="Strobel T."/>
            <person name="Al-Dilaimi A."/>
            <person name="Blom J."/>
            <person name="Gessner A."/>
            <person name="Kalinowski J."/>
            <person name="Luzhetska M."/>
            <person name="Puhler A."/>
            <person name="Szczepanowski R."/>
            <person name="Bechthold A."/>
            <person name="Ruckert C."/>
        </authorList>
    </citation>
    <scope>NUCLEOTIDE SEQUENCE [LARGE SCALE GENOMIC DNA]</scope>
    <source>
        <strain evidence="4">ATCC 51144 / DSM 44229 / JCM 9112 / NBRC 15066 / NRRL 15764</strain>
    </source>
</reference>
<dbReference type="InterPro" id="IPR016181">
    <property type="entry name" value="Acyl_CoA_acyltransferase"/>
</dbReference>
<dbReference type="KEGG" id="sesp:BN6_67680"/>
<keyword evidence="1" id="KW-1133">Transmembrane helix</keyword>
<sequence>MDVTSLAERPDLLGPALALGGVGAVFLGHDAVAALVRARRLAVRWPEYFLVLLDGGVPVARAVGVPFVFPDPERAELPDHGWDGVVLWAVEDALDGRVPTCAAALDVQVAEGLRGRGIATEALTRLRAAVRERGLRRLVVPVRPTSKDRYPLVPMGEFLARRRADGLPEDPWLRTHERLGGRVVKVAPFSMTVVGGLDRWRSWTGVRLVDGANVVAGALAPVLVSAGSDVGVYVEPNVWVEHVLDGARPASARRGR</sequence>
<dbReference type="HOGENOM" id="CLU_069431_0_0_11"/>
<dbReference type="Proteomes" id="UP000006281">
    <property type="component" value="Chromosome"/>
</dbReference>
<organism evidence="3 4">
    <name type="scientific">Saccharothrix espanaensis (strain ATCC 51144 / DSM 44229 / JCM 9112 / NBRC 15066 / NRRL 15764)</name>
    <dbReference type="NCBI Taxonomy" id="1179773"/>
    <lineage>
        <taxon>Bacteria</taxon>
        <taxon>Bacillati</taxon>
        <taxon>Actinomycetota</taxon>
        <taxon>Actinomycetes</taxon>
        <taxon>Pseudonocardiales</taxon>
        <taxon>Pseudonocardiaceae</taxon>
        <taxon>Saccharothrix</taxon>
    </lineage>
</organism>
<evidence type="ECO:0000313" key="3">
    <source>
        <dbReference type="EMBL" id="CCH34005.1"/>
    </source>
</evidence>
<dbReference type="InterPro" id="IPR000182">
    <property type="entry name" value="GNAT_dom"/>
</dbReference>
<feature type="domain" description="N-acetyltransferase" evidence="2">
    <location>
        <begin position="44"/>
        <end position="145"/>
    </location>
</feature>
<keyword evidence="4" id="KW-1185">Reference proteome</keyword>